<gene>
    <name evidence="6" type="ORF">HK097_008439</name>
</gene>
<evidence type="ECO:0000313" key="6">
    <source>
        <dbReference type="EMBL" id="KAJ3057345.1"/>
    </source>
</evidence>
<feature type="region of interest" description="Disordered" evidence="4">
    <location>
        <begin position="1"/>
        <end position="27"/>
    </location>
</feature>
<name>A0AAD5X9F4_9FUNG</name>
<sequence length="518" mass="58430">MAGPMYPRNGIGAAPSQGTPSPKLDDLNKTAGIIDTRLKEDTYPDVSDLISRLETDQSRERTDPKDTHVPFLQQDGFTDMSATISQQFDSLVCKSFMGFLPEIRRAWITVDHTLFLWNYEDPNSRPERDDDGEQIIVGVGLVKPAEGVFLEQIQHLLVVATPLEISITGVAVDDAHYKKLILYKTDLAIAADNVSMVQIEGTEEGRIFMVGHNGQLYELAYQSEDGFFSRKIRKLNHSATAMSVFIPTFFPWGKTDTVEKIAIDKARKLLYILRKDYQIELVYLGADGSGFTRISKTKNLSTDAQGKAERAHGRLDDRDFMVINIHPLKTTESTRFQLLAVTSSGHRLYFSCFDRPFEGQQPTNLKLLAVRDPLSTQNHGNYSTEQYPFHTTYYSDGFLLGCKVLNDEVDRLVVTAPNCGAISQSIPKHWVEQCDSTDVKCRTQDIAEVIQKPRNLCFEKDPDLTFNELALQLEYPPKKYSFLNTAGVAHYSTLRPIDILCEALNNTQDFTKAKNLFN</sequence>
<dbReference type="GO" id="GO:0017056">
    <property type="term" value="F:structural constituent of nuclear pore"/>
    <property type="evidence" value="ECO:0007669"/>
    <property type="project" value="InterPro"/>
</dbReference>
<dbReference type="InterPro" id="IPR014908">
    <property type="entry name" value="Nucleoporin_Nup133/Nup155_N"/>
</dbReference>
<dbReference type="Proteomes" id="UP001212841">
    <property type="component" value="Unassembled WGS sequence"/>
</dbReference>
<evidence type="ECO:0000256" key="1">
    <source>
        <dbReference type="ARBA" id="ARBA00004123"/>
    </source>
</evidence>
<dbReference type="PANTHER" id="PTHR10350:SF6">
    <property type="entry name" value="NUCLEAR PORE COMPLEX PROTEIN NUP155"/>
    <property type="match status" value="1"/>
</dbReference>
<dbReference type="InterPro" id="IPR004870">
    <property type="entry name" value="Nucleoporin_Nup155"/>
</dbReference>
<comment type="caution">
    <text evidence="6">The sequence shown here is derived from an EMBL/GenBank/DDBJ whole genome shotgun (WGS) entry which is preliminary data.</text>
</comment>
<protein>
    <recommendedName>
        <fullName evidence="5">Nucleoporin Nup133/Nup155-like N-terminal domain-containing protein</fullName>
    </recommendedName>
</protein>
<evidence type="ECO:0000256" key="4">
    <source>
        <dbReference type="SAM" id="MobiDB-lite"/>
    </source>
</evidence>
<dbReference type="EMBL" id="JADGJD010000005">
    <property type="protein sequence ID" value="KAJ3057345.1"/>
    <property type="molecule type" value="Genomic_DNA"/>
</dbReference>
<organism evidence="6 7">
    <name type="scientific">Rhizophlyctis rosea</name>
    <dbReference type="NCBI Taxonomy" id="64517"/>
    <lineage>
        <taxon>Eukaryota</taxon>
        <taxon>Fungi</taxon>
        <taxon>Fungi incertae sedis</taxon>
        <taxon>Chytridiomycota</taxon>
        <taxon>Chytridiomycota incertae sedis</taxon>
        <taxon>Chytridiomycetes</taxon>
        <taxon>Rhizophlyctidales</taxon>
        <taxon>Rhizophlyctidaceae</taxon>
        <taxon>Rhizophlyctis</taxon>
    </lineage>
</organism>
<accession>A0AAD5X9F4</accession>
<keyword evidence="2" id="KW-0813">Transport</keyword>
<dbReference type="AlphaFoldDB" id="A0AAD5X9F4"/>
<dbReference type="GO" id="GO:0006606">
    <property type="term" value="P:protein import into nucleus"/>
    <property type="evidence" value="ECO:0007669"/>
    <property type="project" value="TreeGrafter"/>
</dbReference>
<evidence type="ECO:0000259" key="5">
    <source>
        <dbReference type="Pfam" id="PF08801"/>
    </source>
</evidence>
<evidence type="ECO:0000256" key="3">
    <source>
        <dbReference type="ARBA" id="ARBA00023242"/>
    </source>
</evidence>
<proteinExistence type="predicted"/>
<reference evidence="6" key="1">
    <citation type="submission" date="2020-05" db="EMBL/GenBank/DDBJ databases">
        <title>Phylogenomic resolution of chytrid fungi.</title>
        <authorList>
            <person name="Stajich J.E."/>
            <person name="Amses K."/>
            <person name="Simmons R."/>
            <person name="Seto K."/>
            <person name="Myers J."/>
            <person name="Bonds A."/>
            <person name="Quandt C.A."/>
            <person name="Barry K."/>
            <person name="Liu P."/>
            <person name="Grigoriev I."/>
            <person name="Longcore J.E."/>
            <person name="James T.Y."/>
        </authorList>
    </citation>
    <scope>NUCLEOTIDE SEQUENCE</scope>
    <source>
        <strain evidence="6">JEL0318</strain>
    </source>
</reference>
<keyword evidence="3" id="KW-0539">Nucleus</keyword>
<keyword evidence="7" id="KW-1185">Reference proteome</keyword>
<dbReference type="PANTHER" id="PTHR10350">
    <property type="entry name" value="NUCLEAR PORE COMPLEX PROTEIN NUP155"/>
    <property type="match status" value="1"/>
</dbReference>
<evidence type="ECO:0000256" key="2">
    <source>
        <dbReference type="ARBA" id="ARBA00022448"/>
    </source>
</evidence>
<dbReference type="Pfam" id="PF08801">
    <property type="entry name" value="Nucleoporin_N"/>
    <property type="match status" value="1"/>
</dbReference>
<dbReference type="GO" id="GO:0000972">
    <property type="term" value="P:transcription-dependent tethering of RNA polymerase II gene DNA at nuclear periphery"/>
    <property type="evidence" value="ECO:0007669"/>
    <property type="project" value="TreeGrafter"/>
</dbReference>
<dbReference type="GO" id="GO:0006405">
    <property type="term" value="P:RNA export from nucleus"/>
    <property type="evidence" value="ECO:0007669"/>
    <property type="project" value="TreeGrafter"/>
</dbReference>
<feature type="domain" description="Nucleoporin Nup133/Nup155-like N-terminal" evidence="5">
    <location>
        <begin position="84"/>
        <end position="488"/>
    </location>
</feature>
<dbReference type="GO" id="GO:0036228">
    <property type="term" value="P:protein localization to nuclear inner membrane"/>
    <property type="evidence" value="ECO:0007669"/>
    <property type="project" value="TreeGrafter"/>
</dbReference>
<evidence type="ECO:0000313" key="7">
    <source>
        <dbReference type="Proteomes" id="UP001212841"/>
    </source>
</evidence>
<comment type="subcellular location">
    <subcellularLocation>
        <location evidence="1">Nucleus</location>
    </subcellularLocation>
</comment>
<dbReference type="GO" id="GO:0044611">
    <property type="term" value="C:nuclear pore inner ring"/>
    <property type="evidence" value="ECO:0007669"/>
    <property type="project" value="TreeGrafter"/>
</dbReference>